<dbReference type="NCBIfam" id="TIGR00231">
    <property type="entry name" value="small_GTP"/>
    <property type="match status" value="1"/>
</dbReference>
<evidence type="ECO:0000256" key="1">
    <source>
        <dbReference type="ARBA" id="ARBA00004370"/>
    </source>
</evidence>
<dbReference type="RefSeq" id="WP_275036925.1">
    <property type="nucleotide sequence ID" value="NZ_CP118718.1"/>
</dbReference>
<dbReference type="Proteomes" id="UP001220217">
    <property type="component" value="Chromosome"/>
</dbReference>
<protein>
    <submittedName>
        <fullName evidence="9">Dynamin family protein</fullName>
    </submittedName>
</protein>
<dbReference type="GO" id="GO:0005525">
    <property type="term" value="F:GTP binding"/>
    <property type="evidence" value="ECO:0007669"/>
    <property type="project" value="UniProtKB-KW"/>
</dbReference>
<evidence type="ECO:0000256" key="3">
    <source>
        <dbReference type="ARBA" id="ARBA00022801"/>
    </source>
</evidence>
<dbReference type="PANTHER" id="PTHR10465">
    <property type="entry name" value="TRANSMEMBRANE GTPASE FZO1"/>
    <property type="match status" value="1"/>
</dbReference>
<evidence type="ECO:0000259" key="8">
    <source>
        <dbReference type="Pfam" id="PF00350"/>
    </source>
</evidence>
<evidence type="ECO:0000313" key="10">
    <source>
        <dbReference type="Proteomes" id="UP001220217"/>
    </source>
</evidence>
<reference evidence="9 10" key="1">
    <citation type="submission" date="2023-02" db="EMBL/GenBank/DDBJ databases">
        <title>Complete genome sequence of Priestia aryabhattai G5MAi6, a methanol-tolerant strain isolated from tap water in Hong Kong.</title>
        <authorList>
            <person name="Leung K.M."/>
            <person name="Lai G.K.K."/>
            <person name="Griffin S.D.J."/>
        </authorList>
    </citation>
    <scope>NUCLEOTIDE SEQUENCE [LARGE SCALE GENOMIC DNA]</scope>
    <source>
        <strain evidence="9 10">G5MAi6</strain>
    </source>
</reference>
<name>A0ABD7X0V3_PRIAR</name>
<dbReference type="InterPro" id="IPR045063">
    <property type="entry name" value="Dynamin_N"/>
</dbReference>
<evidence type="ECO:0000256" key="4">
    <source>
        <dbReference type="ARBA" id="ARBA00023134"/>
    </source>
</evidence>
<accession>A0ABD7X0V3</accession>
<organism evidence="9 10">
    <name type="scientific">Priestia aryabhattai</name>
    <name type="common">Bacillus aryabhattai</name>
    <dbReference type="NCBI Taxonomy" id="412384"/>
    <lineage>
        <taxon>Bacteria</taxon>
        <taxon>Bacillati</taxon>
        <taxon>Bacillota</taxon>
        <taxon>Bacilli</taxon>
        <taxon>Bacillales</taxon>
        <taxon>Bacillaceae</taxon>
        <taxon>Priestia</taxon>
    </lineage>
</organism>
<keyword evidence="3" id="KW-0378">Hydrolase</keyword>
<dbReference type="Pfam" id="PF00350">
    <property type="entry name" value="Dynamin_N"/>
    <property type="match status" value="1"/>
</dbReference>
<evidence type="ECO:0000313" key="9">
    <source>
        <dbReference type="EMBL" id="WEA45434.1"/>
    </source>
</evidence>
<dbReference type="PANTHER" id="PTHR10465:SF0">
    <property type="entry name" value="SARCALUMENIN"/>
    <property type="match status" value="1"/>
</dbReference>
<comment type="subcellular location">
    <subcellularLocation>
        <location evidence="1">Membrane</location>
    </subcellularLocation>
</comment>
<keyword evidence="7" id="KW-0812">Transmembrane</keyword>
<keyword evidence="4" id="KW-0342">GTP-binding</keyword>
<feature type="domain" description="Dynamin N-terminal" evidence="8">
    <location>
        <begin position="56"/>
        <end position="213"/>
    </location>
</feature>
<gene>
    <name evidence="9" type="ORF">PWO00_05535</name>
</gene>
<dbReference type="GO" id="GO:0016787">
    <property type="term" value="F:hydrolase activity"/>
    <property type="evidence" value="ECO:0007669"/>
    <property type="project" value="UniProtKB-KW"/>
</dbReference>
<feature type="transmembrane region" description="Helical" evidence="7">
    <location>
        <begin position="483"/>
        <end position="505"/>
    </location>
</feature>
<dbReference type="InterPro" id="IPR027094">
    <property type="entry name" value="Mitofusin_fam"/>
</dbReference>
<evidence type="ECO:0000256" key="7">
    <source>
        <dbReference type="SAM" id="Phobius"/>
    </source>
</evidence>
<dbReference type="InterPro" id="IPR005225">
    <property type="entry name" value="Small_GTP-bd"/>
</dbReference>
<keyword evidence="5 7" id="KW-0472">Membrane</keyword>
<keyword evidence="7" id="KW-1133">Transmembrane helix</keyword>
<dbReference type="InterPro" id="IPR027417">
    <property type="entry name" value="P-loop_NTPase"/>
</dbReference>
<evidence type="ECO:0000256" key="6">
    <source>
        <dbReference type="SAM" id="Coils"/>
    </source>
</evidence>
<keyword evidence="6" id="KW-0175">Coiled coil</keyword>
<feature type="coiled-coil region" evidence="6">
    <location>
        <begin position="268"/>
        <end position="297"/>
    </location>
</feature>
<dbReference type="AlphaFoldDB" id="A0ABD7X0V3"/>
<dbReference type="EMBL" id="CP118718">
    <property type="protein sequence ID" value="WEA45434.1"/>
    <property type="molecule type" value="Genomic_DNA"/>
</dbReference>
<sequence length="601" mass="67511">MKIVQTVTDLQHVLMKSPLMTLRKDLTNGKELIQSLYSYRAEAQVLLEKCYNPLKIVLMGEVKAGKSTIINTFAGGEISPTNVAETTASIIEISHAEKSKGSIYKQSGEVISSKPEEIYEEFTKNRGDKDYFADIAHVKLEFPLPNLQKVHLVDTPGLATVSADNEQTTVNYIQNSDVILWVFSAHHLGQVDIEEQLSNVKSYGKPVVAVINRLDEVSNTAEELEMYIRNRLGFFIEEVFAISACQALEGVKKVDADLLQQSRYTHLLTFLEQNIEKQNKEVQEESLNQSLKALAEKEKIQHQIVNDTLSFLMQSMESRKKELEYHQTHIKEKMEVELKAWVSNQLFEKEKESLLKELANVGLLSQTSAYNSISTKMEKYISSEYVGKILENKFSELNSVFQEEWKEALASVEEKISLEEKSFYESQNKLYENKGVLLHSYLPQTENMVADGAIKGASIGGAYGFAAAAYAAVLGPSAATVTLGAALGAVMAPVLIVGAVTGIAVKFTLGNKKKKEYSLEIRKAFDEAKEKISHAFLPAMLKQFESQSITIASDTCDKLYSFMSQGWTEPELVELQHRIQVYQRDLSTWEQKHSEKILTKL</sequence>
<evidence type="ECO:0000256" key="2">
    <source>
        <dbReference type="ARBA" id="ARBA00022741"/>
    </source>
</evidence>
<keyword evidence="2" id="KW-0547">Nucleotide-binding</keyword>
<dbReference type="Gene3D" id="3.40.50.300">
    <property type="entry name" value="P-loop containing nucleotide triphosphate hydrolases"/>
    <property type="match status" value="1"/>
</dbReference>
<dbReference type="SUPFAM" id="SSF52540">
    <property type="entry name" value="P-loop containing nucleoside triphosphate hydrolases"/>
    <property type="match status" value="1"/>
</dbReference>
<proteinExistence type="predicted"/>
<dbReference type="GO" id="GO:0016020">
    <property type="term" value="C:membrane"/>
    <property type="evidence" value="ECO:0007669"/>
    <property type="project" value="UniProtKB-SubCell"/>
</dbReference>
<evidence type="ECO:0000256" key="5">
    <source>
        <dbReference type="ARBA" id="ARBA00023136"/>
    </source>
</evidence>